<keyword evidence="2" id="KW-1185">Reference proteome</keyword>
<proteinExistence type="predicted"/>
<protein>
    <submittedName>
        <fullName evidence="1">Uncharacterized protein</fullName>
    </submittedName>
</protein>
<name>A0A2I0J2F7_PUNGR</name>
<dbReference type="AlphaFoldDB" id="A0A2I0J2F7"/>
<sequence>MAEFNTICSLKKLNNHSYSMWKMCMESYLLGQDLWEIISGNETTPPTEDITALRKWKIKARKAMFAIKVSIEEDMLKHIRYATSPKEAYDILTARFAKKNDMRLQLLENELMGLQQ</sequence>
<organism evidence="1 2">
    <name type="scientific">Punica granatum</name>
    <name type="common">Pomegranate</name>
    <dbReference type="NCBI Taxonomy" id="22663"/>
    <lineage>
        <taxon>Eukaryota</taxon>
        <taxon>Viridiplantae</taxon>
        <taxon>Streptophyta</taxon>
        <taxon>Embryophyta</taxon>
        <taxon>Tracheophyta</taxon>
        <taxon>Spermatophyta</taxon>
        <taxon>Magnoliopsida</taxon>
        <taxon>eudicotyledons</taxon>
        <taxon>Gunneridae</taxon>
        <taxon>Pentapetalae</taxon>
        <taxon>rosids</taxon>
        <taxon>malvids</taxon>
        <taxon>Myrtales</taxon>
        <taxon>Lythraceae</taxon>
        <taxon>Punica</taxon>
    </lineage>
</organism>
<gene>
    <name evidence="1" type="ORF">CRG98_029178</name>
</gene>
<comment type="caution">
    <text evidence="1">The sequence shown here is derived from an EMBL/GenBank/DDBJ whole genome shotgun (WGS) entry which is preliminary data.</text>
</comment>
<dbReference type="STRING" id="22663.A0A2I0J2F7"/>
<dbReference type="Pfam" id="PF14223">
    <property type="entry name" value="Retrotran_gag_2"/>
    <property type="match status" value="1"/>
</dbReference>
<accession>A0A2I0J2F7</accession>
<reference evidence="1 2" key="1">
    <citation type="submission" date="2017-11" db="EMBL/GenBank/DDBJ databases">
        <title>De-novo sequencing of pomegranate (Punica granatum L.) genome.</title>
        <authorList>
            <person name="Akparov Z."/>
            <person name="Amiraslanov A."/>
            <person name="Hajiyeva S."/>
            <person name="Abbasov M."/>
            <person name="Kaur K."/>
            <person name="Hamwieh A."/>
            <person name="Solovyev V."/>
            <person name="Salamov A."/>
            <person name="Braich B."/>
            <person name="Kosarev P."/>
            <person name="Mahmoud A."/>
            <person name="Hajiyev E."/>
            <person name="Babayeva S."/>
            <person name="Izzatullayeva V."/>
            <person name="Mammadov A."/>
            <person name="Mammadov A."/>
            <person name="Sharifova S."/>
            <person name="Ojaghi J."/>
            <person name="Eynullazada K."/>
            <person name="Bayramov B."/>
            <person name="Abdulazimova A."/>
            <person name="Shahmuradov I."/>
        </authorList>
    </citation>
    <scope>NUCLEOTIDE SEQUENCE [LARGE SCALE GENOMIC DNA]</scope>
    <source>
        <strain evidence="2">cv. AG2017</strain>
        <tissue evidence="1">Leaf</tissue>
    </source>
</reference>
<dbReference type="PANTHER" id="PTHR47481:SF36">
    <property type="entry name" value="CCHC-TYPE DOMAIN-CONTAINING PROTEIN"/>
    <property type="match status" value="1"/>
</dbReference>
<evidence type="ECO:0000313" key="1">
    <source>
        <dbReference type="EMBL" id="PKI50428.1"/>
    </source>
</evidence>
<dbReference type="Proteomes" id="UP000233551">
    <property type="component" value="Unassembled WGS sequence"/>
</dbReference>
<dbReference type="EMBL" id="PGOL01002115">
    <property type="protein sequence ID" value="PKI50428.1"/>
    <property type="molecule type" value="Genomic_DNA"/>
</dbReference>
<dbReference type="PANTHER" id="PTHR47481">
    <property type="match status" value="1"/>
</dbReference>
<evidence type="ECO:0000313" key="2">
    <source>
        <dbReference type="Proteomes" id="UP000233551"/>
    </source>
</evidence>